<organism evidence="1 2">
    <name type="scientific">Micromonospora profundi</name>
    <dbReference type="NCBI Taxonomy" id="1420889"/>
    <lineage>
        <taxon>Bacteria</taxon>
        <taxon>Bacillati</taxon>
        <taxon>Actinomycetota</taxon>
        <taxon>Actinomycetes</taxon>
        <taxon>Micromonosporales</taxon>
        <taxon>Micromonosporaceae</taxon>
        <taxon>Micromonospora</taxon>
    </lineage>
</organism>
<sequence>MIRLRPGRSGRSAIDEITCELRAERAVPRPVRMPPAAVPPPAGRLAAARFAGAARLAAGRAGALRAVRAADVFAPAVDLAPAAFLAGAVLRAAAGFDAAAVVRAVVDFRAAAVVRAVVDFRAAVVFLAAARFAGALLLAGAALARLGAALDADFFVAAARPADALLPVARPAGPVLPRAAPPRSERSERTNCFTRSGLRSAEIPEIPRLRNWPRMSSTRIREISDSETPGVFGVWLPACRLVLVAVPPRPELFR</sequence>
<accession>A0AAJ6L4F3</accession>
<dbReference type="Proteomes" id="UP001235874">
    <property type="component" value="Chromosome"/>
</dbReference>
<evidence type="ECO:0000313" key="2">
    <source>
        <dbReference type="Proteomes" id="UP001235874"/>
    </source>
</evidence>
<name>A0AAJ6L4F3_9ACTN</name>
<protein>
    <submittedName>
        <fullName evidence="1">Uncharacterized protein</fullName>
    </submittedName>
</protein>
<dbReference type="AlphaFoldDB" id="A0AAJ6L4F3"/>
<dbReference type="EMBL" id="CP130472">
    <property type="protein sequence ID" value="WLS47456.1"/>
    <property type="molecule type" value="Genomic_DNA"/>
</dbReference>
<proteinExistence type="predicted"/>
<dbReference type="KEGG" id="mprn:Q3V37_09615"/>
<keyword evidence="2" id="KW-1185">Reference proteome</keyword>
<evidence type="ECO:0000313" key="1">
    <source>
        <dbReference type="EMBL" id="WLS47456.1"/>
    </source>
</evidence>
<reference evidence="1 2" key="1">
    <citation type="submission" date="2023-07" db="EMBL/GenBank/DDBJ databases">
        <title>Micromonospora profundi TRM 95458 converts glycerol to a new osmotic compound.</title>
        <authorList>
            <person name="Lu D."/>
        </authorList>
    </citation>
    <scope>NUCLEOTIDE SEQUENCE [LARGE SCALE GENOMIC DNA]</scope>
    <source>
        <strain evidence="1 2">TRM95458</strain>
    </source>
</reference>
<gene>
    <name evidence="1" type="ORF">Q3V37_09615</name>
</gene>